<dbReference type="RefSeq" id="WP_133583519.1">
    <property type="nucleotide sequence ID" value="NZ_SNYV01000011.1"/>
</dbReference>
<sequence length="161" mass="18331">MSTKTKTALGKYLDRLKSNKSKIASDLGFTTDRLNALVNEEEAILYADEFFPILYLANYYAGIAIDKFDSTVSEIFPNRNKNSIISKYSHMSPSARLFLIHTQQKKELEESIGMKKSKLTKFANGEQDRATALEVINFCDGMDFKLLETYEKYFGKIAILV</sequence>
<dbReference type="AlphaFoldDB" id="A0A4R6WHS6"/>
<evidence type="ECO:0000313" key="1">
    <source>
        <dbReference type="EMBL" id="TDQ79753.1"/>
    </source>
</evidence>
<accession>A0A4R6WHS6</accession>
<gene>
    <name evidence="1" type="ORF">CLV99_1201</name>
</gene>
<keyword evidence="2" id="KW-1185">Reference proteome</keyword>
<comment type="caution">
    <text evidence="1">The sequence shown here is derived from an EMBL/GenBank/DDBJ whole genome shotgun (WGS) entry which is preliminary data.</text>
</comment>
<proteinExistence type="predicted"/>
<protein>
    <submittedName>
        <fullName evidence="1">Uncharacterized protein</fullName>
    </submittedName>
</protein>
<dbReference type="Proteomes" id="UP000295292">
    <property type="component" value="Unassembled WGS sequence"/>
</dbReference>
<dbReference type="OrthoDB" id="9935792at2"/>
<organism evidence="1 2">
    <name type="scientific">Sphingobacterium yanglingense</name>
    <dbReference type="NCBI Taxonomy" id="1437280"/>
    <lineage>
        <taxon>Bacteria</taxon>
        <taxon>Pseudomonadati</taxon>
        <taxon>Bacteroidota</taxon>
        <taxon>Sphingobacteriia</taxon>
        <taxon>Sphingobacteriales</taxon>
        <taxon>Sphingobacteriaceae</taxon>
        <taxon>Sphingobacterium</taxon>
    </lineage>
</organism>
<dbReference type="EMBL" id="SNYV01000011">
    <property type="protein sequence ID" value="TDQ79753.1"/>
    <property type="molecule type" value="Genomic_DNA"/>
</dbReference>
<name>A0A4R6WHS6_9SPHI</name>
<evidence type="ECO:0000313" key="2">
    <source>
        <dbReference type="Proteomes" id="UP000295292"/>
    </source>
</evidence>
<reference evidence="1 2" key="1">
    <citation type="submission" date="2019-03" db="EMBL/GenBank/DDBJ databases">
        <title>Genomic Encyclopedia of Archaeal and Bacterial Type Strains, Phase II (KMG-II): from individual species to whole genera.</title>
        <authorList>
            <person name="Goeker M."/>
        </authorList>
    </citation>
    <scope>NUCLEOTIDE SEQUENCE [LARGE SCALE GENOMIC DNA]</scope>
    <source>
        <strain evidence="1 2">DSM 28353</strain>
    </source>
</reference>